<keyword evidence="2" id="KW-1185">Reference proteome</keyword>
<protein>
    <submittedName>
        <fullName evidence="1">Uncharacterized protein</fullName>
    </submittedName>
</protein>
<comment type="caution">
    <text evidence="1">The sequence shown here is derived from an EMBL/GenBank/DDBJ whole genome shotgun (WGS) entry which is preliminary data.</text>
</comment>
<dbReference type="RefSeq" id="XP_038805348.1">
    <property type="nucleotide sequence ID" value="XM_038958342.1"/>
</dbReference>
<evidence type="ECO:0000313" key="1">
    <source>
        <dbReference type="EMBL" id="KAF7916421.1"/>
    </source>
</evidence>
<gene>
    <name evidence="1" type="ORF">EAE98_010721</name>
</gene>
<organism evidence="1 2">
    <name type="scientific">Botrytis deweyae</name>
    <dbReference type="NCBI Taxonomy" id="2478750"/>
    <lineage>
        <taxon>Eukaryota</taxon>
        <taxon>Fungi</taxon>
        <taxon>Dikarya</taxon>
        <taxon>Ascomycota</taxon>
        <taxon>Pezizomycotina</taxon>
        <taxon>Leotiomycetes</taxon>
        <taxon>Helotiales</taxon>
        <taxon>Sclerotiniaceae</taxon>
        <taxon>Botrytis</taxon>
    </lineage>
</organism>
<dbReference type="Proteomes" id="UP000783213">
    <property type="component" value="Unassembled WGS sequence"/>
</dbReference>
<evidence type="ECO:0000313" key="2">
    <source>
        <dbReference type="Proteomes" id="UP000783213"/>
    </source>
</evidence>
<dbReference type="GeneID" id="62237492"/>
<name>A0ABQ7I815_9HELO</name>
<proteinExistence type="predicted"/>
<reference evidence="1 2" key="1">
    <citation type="journal article" date="2020" name="Genome Biol. Evol.">
        <title>Comparative genomics of Sclerotiniaceae.</title>
        <authorList>
            <person name="Valero Jimenez C.A."/>
            <person name="Steentjes M."/>
            <person name="Scholten O.E."/>
            <person name="Van Kan J.A.L."/>
        </authorList>
    </citation>
    <scope>NUCLEOTIDE SEQUENCE [LARGE SCALE GENOMIC DNA]</scope>
    <source>
        <strain evidence="1 2">B1</strain>
    </source>
</reference>
<sequence>MKGFAVAAAMKSLAKNVSGRIPLKYNVGSYQFGEWRDKRGQSASKNGTSVMEMEASNDLMAEKSKVATRQFK</sequence>
<dbReference type="EMBL" id="RCSX01000039">
    <property type="protein sequence ID" value="KAF7916421.1"/>
    <property type="molecule type" value="Genomic_DNA"/>
</dbReference>
<accession>A0ABQ7I815</accession>